<sequence>MRFFQVQTNPQLCGAHIACSCDWENFLSKKEAVRYAKKLVEEADEEGVEATVSLCSGEEIDDFSPDYLATAAKVRKENGKISVKNTKIQRNTGRNFIFWGGAEYRI</sequence>
<protein>
    <submittedName>
        <fullName evidence="1">Uncharacterized protein</fullName>
    </submittedName>
</protein>
<organism evidence="1">
    <name type="scientific">candidate division CPR3 bacterium</name>
    <dbReference type="NCBI Taxonomy" id="2268181"/>
    <lineage>
        <taxon>Bacteria</taxon>
        <taxon>Bacteria division CPR3</taxon>
    </lineage>
</organism>
<dbReference type="EMBL" id="DRVY01000049">
    <property type="protein sequence ID" value="HHR92212.1"/>
    <property type="molecule type" value="Genomic_DNA"/>
</dbReference>
<gene>
    <name evidence="1" type="ORF">ENL96_01735</name>
</gene>
<reference evidence="1" key="1">
    <citation type="journal article" date="2020" name="mSystems">
        <title>Genome- and Community-Level Interaction Insights into Carbon Utilization and Element Cycling Functions of Hydrothermarchaeota in Hydrothermal Sediment.</title>
        <authorList>
            <person name="Zhou Z."/>
            <person name="Liu Y."/>
            <person name="Xu W."/>
            <person name="Pan J."/>
            <person name="Luo Z.H."/>
            <person name="Li M."/>
        </authorList>
    </citation>
    <scope>NUCLEOTIDE SEQUENCE [LARGE SCALE GENOMIC DNA]</scope>
    <source>
        <strain evidence="1">SpSt-1042</strain>
    </source>
</reference>
<dbReference type="AlphaFoldDB" id="A0A7C5URN9"/>
<proteinExistence type="predicted"/>
<name>A0A7C5URN9_UNCC3</name>
<dbReference type="PROSITE" id="PS51257">
    <property type="entry name" value="PROKAR_LIPOPROTEIN"/>
    <property type="match status" value="1"/>
</dbReference>
<comment type="caution">
    <text evidence="1">The sequence shown here is derived from an EMBL/GenBank/DDBJ whole genome shotgun (WGS) entry which is preliminary data.</text>
</comment>
<accession>A0A7C5URN9</accession>
<evidence type="ECO:0000313" key="1">
    <source>
        <dbReference type="EMBL" id="HHR92212.1"/>
    </source>
</evidence>